<dbReference type="PANTHER" id="PTHR14009">
    <property type="entry name" value="LEUCINE ZIPPER-EF-HAND CONTAINING TRANSMEMBRANE PROTEIN"/>
    <property type="match status" value="1"/>
</dbReference>
<dbReference type="AlphaFoldDB" id="A0A443I4E0"/>
<keyword evidence="4" id="KW-1133">Transmembrane helix</keyword>
<evidence type="ECO:0000256" key="1">
    <source>
        <dbReference type="ARBA" id="ARBA00004434"/>
    </source>
</evidence>
<dbReference type="PANTHER" id="PTHR14009:SF6">
    <property type="entry name" value="LETM1 RBD DOMAIN-CONTAINING PROTEIN"/>
    <property type="match status" value="1"/>
</dbReference>
<dbReference type="VEuPathDB" id="FungiDB:C8Q69DRAFT_3266"/>
<dbReference type="InterPro" id="IPR033122">
    <property type="entry name" value="LETM1-like_RBD"/>
</dbReference>
<keyword evidence="6" id="KW-0472">Membrane</keyword>
<dbReference type="RefSeq" id="XP_028488530.1">
    <property type="nucleotide sequence ID" value="XM_028627426.1"/>
</dbReference>
<protein>
    <recommendedName>
        <fullName evidence="9">Letm1 RBD domain-containing protein</fullName>
    </recommendedName>
</protein>
<gene>
    <name evidence="10" type="ORF">C8Q69DRAFT_3266</name>
</gene>
<evidence type="ECO:0000313" key="11">
    <source>
        <dbReference type="Proteomes" id="UP000283841"/>
    </source>
</evidence>
<dbReference type="InterPro" id="IPR044202">
    <property type="entry name" value="LETM1/MDM38-like"/>
</dbReference>
<dbReference type="GO" id="GO:0005743">
    <property type="term" value="C:mitochondrial inner membrane"/>
    <property type="evidence" value="ECO:0007669"/>
    <property type="project" value="UniProtKB-SubCell"/>
</dbReference>
<dbReference type="GO" id="GO:0030003">
    <property type="term" value="P:intracellular monoatomic cation homeostasis"/>
    <property type="evidence" value="ECO:0007669"/>
    <property type="project" value="TreeGrafter"/>
</dbReference>
<reference evidence="10 11" key="1">
    <citation type="journal article" date="2018" name="Front. Microbiol.">
        <title>Genomic and genetic insights into a cosmopolitan fungus, Paecilomyces variotii (Eurotiales).</title>
        <authorList>
            <person name="Urquhart A.S."/>
            <person name="Mondo S.J."/>
            <person name="Makela M.R."/>
            <person name="Hane J.K."/>
            <person name="Wiebenga A."/>
            <person name="He G."/>
            <person name="Mihaltcheva S."/>
            <person name="Pangilinan J."/>
            <person name="Lipzen A."/>
            <person name="Barry K."/>
            <person name="de Vries R.P."/>
            <person name="Grigoriev I.V."/>
            <person name="Idnurm A."/>
        </authorList>
    </citation>
    <scope>NUCLEOTIDE SEQUENCE [LARGE SCALE GENOMIC DNA]</scope>
    <source>
        <strain evidence="10 11">CBS 101075</strain>
    </source>
</reference>
<proteinExistence type="predicted"/>
<dbReference type="GeneID" id="39596703"/>
<evidence type="ECO:0000256" key="4">
    <source>
        <dbReference type="ARBA" id="ARBA00022989"/>
    </source>
</evidence>
<accession>A0A443I4E0</accession>
<dbReference type="PROSITE" id="PS51758">
    <property type="entry name" value="LETM1_RBD"/>
    <property type="match status" value="1"/>
</dbReference>
<comment type="subcellular location">
    <subcellularLocation>
        <location evidence="1">Mitochondrion inner membrane</location>
        <topology evidence="1">Single-pass membrane protein</topology>
    </subcellularLocation>
</comment>
<feature type="domain" description="Letm1 RBD" evidence="9">
    <location>
        <begin position="225"/>
        <end position="400"/>
    </location>
</feature>
<organism evidence="10 11">
    <name type="scientific">Byssochlamys spectabilis</name>
    <name type="common">Paecilomyces variotii</name>
    <dbReference type="NCBI Taxonomy" id="264951"/>
    <lineage>
        <taxon>Eukaryota</taxon>
        <taxon>Fungi</taxon>
        <taxon>Dikarya</taxon>
        <taxon>Ascomycota</taxon>
        <taxon>Pezizomycotina</taxon>
        <taxon>Eurotiomycetes</taxon>
        <taxon>Eurotiomycetidae</taxon>
        <taxon>Eurotiales</taxon>
        <taxon>Thermoascaceae</taxon>
        <taxon>Paecilomyces</taxon>
    </lineage>
</organism>
<sequence length="400" mass="43937">MSARSYLSSALSSSLRPRCQSGRKVNCDLRISSSFGPNQPAIFISWKSIPTRNYASPANEKRSVRASSQPVQKSDPTTSTTTTTTTTPSSTSEVNAPLSTLPVKLDVPAPAASDATPIDQFKRYIALGRAYYSFYKTGLKNVYHNYKASIPLRRSLGLPTYLPTSYPPATQTSSSQDDKTPSFFSAARGLGFTRADIQLVRRAAYDVRRMIPFTLILLICGETTPFIVLALGNAVTPATCRVPRQVEKEREAKLKRKNAAIAAHQAAVQGSMAPVAVGSKEELAILVDQYADVGFANTASAEEVLRACAVFGLAKTHTRPSALVPVVYRPRLRRWVQYLELDDRLIKQGGGVKAMSADEVRIAVEERGGVGAGGDGRNDWKAEMEERKWLEKWFERRRVD</sequence>
<comment type="caution">
    <text evidence="10">The sequence shown here is derived from an EMBL/GenBank/DDBJ whole genome shotgun (WGS) entry which is preliminary data.</text>
</comment>
<evidence type="ECO:0000256" key="6">
    <source>
        <dbReference type="ARBA" id="ARBA00023136"/>
    </source>
</evidence>
<evidence type="ECO:0000256" key="2">
    <source>
        <dbReference type="ARBA" id="ARBA00022692"/>
    </source>
</evidence>
<dbReference type="EMBL" id="RCNU01000001">
    <property type="protein sequence ID" value="RWQ98885.1"/>
    <property type="molecule type" value="Genomic_DNA"/>
</dbReference>
<keyword evidence="3" id="KW-0999">Mitochondrion inner membrane</keyword>
<evidence type="ECO:0000256" key="7">
    <source>
        <dbReference type="PROSITE-ProRule" id="PRU01094"/>
    </source>
</evidence>
<keyword evidence="5 7" id="KW-0496">Mitochondrion</keyword>
<name>A0A443I4E0_BYSSP</name>
<evidence type="ECO:0000256" key="5">
    <source>
        <dbReference type="ARBA" id="ARBA00023128"/>
    </source>
</evidence>
<evidence type="ECO:0000256" key="8">
    <source>
        <dbReference type="SAM" id="MobiDB-lite"/>
    </source>
</evidence>
<dbReference type="GO" id="GO:0043022">
    <property type="term" value="F:ribosome binding"/>
    <property type="evidence" value="ECO:0007669"/>
    <property type="project" value="InterPro"/>
</dbReference>
<evidence type="ECO:0000259" key="9">
    <source>
        <dbReference type="PROSITE" id="PS51758"/>
    </source>
</evidence>
<evidence type="ECO:0000313" key="10">
    <source>
        <dbReference type="EMBL" id="RWQ98885.1"/>
    </source>
</evidence>
<feature type="compositionally biased region" description="Polar residues" evidence="8">
    <location>
        <begin position="65"/>
        <end position="75"/>
    </location>
</feature>
<feature type="region of interest" description="Disordered" evidence="8">
    <location>
        <begin position="56"/>
        <end position="96"/>
    </location>
</feature>
<dbReference type="Proteomes" id="UP000283841">
    <property type="component" value="Unassembled WGS sequence"/>
</dbReference>
<keyword evidence="11" id="KW-1185">Reference proteome</keyword>
<evidence type="ECO:0000256" key="3">
    <source>
        <dbReference type="ARBA" id="ARBA00022792"/>
    </source>
</evidence>
<keyword evidence="2" id="KW-0812">Transmembrane</keyword>
<feature type="compositionally biased region" description="Low complexity" evidence="8">
    <location>
        <begin position="76"/>
        <end position="92"/>
    </location>
</feature>